<dbReference type="InterPro" id="IPR036249">
    <property type="entry name" value="Thioredoxin-like_sf"/>
</dbReference>
<proteinExistence type="predicted"/>
<reference evidence="2 4" key="4">
    <citation type="submission" date="2022-12" db="EMBL/GenBank/DDBJ databases">
        <title>Genome analysis and biological profiling of marine Salinicoccus roseus MOSEL-ME25.</title>
        <authorList>
            <person name="Mirza F.T."/>
            <person name="Xie Y."/>
            <person name="Shinwari Z.K."/>
        </authorList>
    </citation>
    <scope>NUCLEOTIDE SEQUENCE [LARGE SCALE GENOMIC DNA]</scope>
    <source>
        <strain evidence="2 4">MOSEL-ME25</strain>
    </source>
</reference>
<reference evidence="2" key="3">
    <citation type="submission" date="2020-04" db="EMBL/GenBank/DDBJ databases">
        <authorList>
            <person name="Tanveer F."/>
            <person name="Xie Y."/>
            <person name="Shinwari Z.K."/>
        </authorList>
    </citation>
    <scope>NUCLEOTIDE SEQUENCE</scope>
    <source>
        <strain evidence="2">MOSEL-ME25</strain>
    </source>
</reference>
<reference evidence="1 3" key="1">
    <citation type="submission" date="2015-01" db="EMBL/GenBank/DDBJ databases">
        <title>Genome sequences of high lactate-tolerant strain Salinicoccus roseus W12 with industrial interest.</title>
        <authorList>
            <person name="Wang H."/>
            <person name="Yu B."/>
        </authorList>
    </citation>
    <scope>NUCLEOTIDE SEQUENCE [LARGE SCALE GENOMIC DNA]</scope>
    <source>
        <strain evidence="1 3">W12</strain>
    </source>
</reference>
<dbReference type="Proteomes" id="UP000527860">
    <property type="component" value="Unassembled WGS sequence"/>
</dbReference>
<sequence length="185" mass="21750">MPLEHWYGQAMTAEVYIEEMEKHRENLQKVYDEFQVPDDENFFRQLEKRKLRVIVLTEDWCGDAMMNIPILLHLAEKSHMEVRMLLRDSNLELMDQYLSNGRSRSIPIFIFIDEDGEEVAHWGPRSETVQTAVDQLMAGLPEKDAPEYDAQFKEAIQTLTSRFIGDETFWQATYESIKETLGEKL</sequence>
<comment type="caution">
    <text evidence="1">The sequence shown here is derived from an EMBL/GenBank/DDBJ whole genome shotgun (WGS) entry which is preliminary data.</text>
</comment>
<dbReference type="Pfam" id="PF14595">
    <property type="entry name" value="Thioredoxin_9"/>
    <property type="match status" value="1"/>
</dbReference>
<dbReference type="Gene3D" id="3.40.30.10">
    <property type="entry name" value="Glutaredoxin"/>
    <property type="match status" value="1"/>
</dbReference>
<dbReference type="EMBL" id="JXII01000002">
    <property type="protein sequence ID" value="KIH71590.1"/>
    <property type="molecule type" value="Genomic_DNA"/>
</dbReference>
<dbReference type="Proteomes" id="UP000031546">
    <property type="component" value="Unassembled WGS sequence"/>
</dbReference>
<dbReference type="RefSeq" id="WP_040105052.1">
    <property type="nucleotide sequence ID" value="NZ_JABEVU030000001.1"/>
</dbReference>
<evidence type="ECO:0000313" key="1">
    <source>
        <dbReference type="EMBL" id="KIH71590.1"/>
    </source>
</evidence>
<dbReference type="GeneID" id="77844439"/>
<gene>
    <name evidence="2" type="ORF">F7P68_0003965</name>
    <name evidence="1" type="ORF">SN16_02650</name>
</gene>
<evidence type="ECO:0000313" key="4">
    <source>
        <dbReference type="Proteomes" id="UP000527860"/>
    </source>
</evidence>
<accession>A0A0C2HD12</accession>
<dbReference type="AlphaFoldDB" id="A0A0C2HD12"/>
<protein>
    <submittedName>
        <fullName evidence="1 2">Thioredoxin</fullName>
    </submittedName>
</protein>
<dbReference type="STRING" id="45670.SN16_02650"/>
<dbReference type="OrthoDB" id="6120799at2"/>
<dbReference type="EMBL" id="JABEVU030000001">
    <property type="protein sequence ID" value="MDB0579677.1"/>
    <property type="molecule type" value="Genomic_DNA"/>
</dbReference>
<reference evidence="4" key="2">
    <citation type="submission" date="2020-04" db="EMBL/GenBank/DDBJ databases">
        <title>Genome analysis and biological profiling of marine Cellulosimicrobium funkei MOSEL-ME6.</title>
        <authorList>
            <person name="Tanveer F."/>
            <person name="Xie Y."/>
            <person name="Shinwari Z.K."/>
        </authorList>
    </citation>
    <scope>NUCLEOTIDE SEQUENCE [LARGE SCALE GENOMIC DNA]</scope>
    <source>
        <strain evidence="4">MOSEL-ME25</strain>
    </source>
</reference>
<evidence type="ECO:0000313" key="3">
    <source>
        <dbReference type="Proteomes" id="UP000031546"/>
    </source>
</evidence>
<dbReference type="SUPFAM" id="SSF52833">
    <property type="entry name" value="Thioredoxin-like"/>
    <property type="match status" value="1"/>
</dbReference>
<keyword evidence="4" id="KW-1185">Reference proteome</keyword>
<name>A0A0C2HD12_9STAP</name>
<organism evidence="1 3">
    <name type="scientific">Salinicoccus roseus</name>
    <dbReference type="NCBI Taxonomy" id="45670"/>
    <lineage>
        <taxon>Bacteria</taxon>
        <taxon>Bacillati</taxon>
        <taxon>Bacillota</taxon>
        <taxon>Bacilli</taxon>
        <taxon>Bacillales</taxon>
        <taxon>Staphylococcaceae</taxon>
        <taxon>Salinicoccus</taxon>
    </lineage>
</organism>
<evidence type="ECO:0000313" key="2">
    <source>
        <dbReference type="EMBL" id="MDB0579677.1"/>
    </source>
</evidence>